<evidence type="ECO:0000313" key="9">
    <source>
        <dbReference type="Proteomes" id="UP000305730"/>
    </source>
</evidence>
<dbReference type="SUPFAM" id="SSF56317">
    <property type="entry name" value="Carbon-nitrogen hydrolase"/>
    <property type="match status" value="1"/>
</dbReference>
<dbReference type="Pfam" id="PF00795">
    <property type="entry name" value="CN_hydrolase"/>
    <property type="match status" value="1"/>
</dbReference>
<evidence type="ECO:0000313" key="8">
    <source>
        <dbReference type="EMBL" id="TMP62606.1"/>
    </source>
</evidence>
<dbReference type="OrthoDB" id="9811121at2"/>
<evidence type="ECO:0000256" key="5">
    <source>
        <dbReference type="ARBA" id="ARBA00072139"/>
    </source>
</evidence>
<name>A0A5S3XUT6_9GAMM</name>
<dbReference type="NCBIfam" id="NF007757">
    <property type="entry name" value="PRK10438.1"/>
    <property type="match status" value="1"/>
</dbReference>
<comment type="caution">
    <text evidence="8">The sequence shown here is derived from an EMBL/GenBank/DDBJ whole genome shotgun (WGS) entry which is preliminary data.</text>
</comment>
<evidence type="ECO:0000256" key="4">
    <source>
        <dbReference type="ARBA" id="ARBA00052904"/>
    </source>
</evidence>
<dbReference type="InterPro" id="IPR003010">
    <property type="entry name" value="C-N_Hydrolase"/>
</dbReference>
<dbReference type="EMBL" id="PNCL01000006">
    <property type="protein sequence ID" value="TMP62606.1"/>
    <property type="molecule type" value="Genomic_DNA"/>
</dbReference>
<sequence>MPTLTPNDNTQLCVALVQQDIAWLQPELNFTQLETLLTKRLSDYAHPVDLILLPETFATGFAVDLAVAEAQPGPILQWLITAAQRFQAVMAGSVLVKQGAKQVNRFYWVRPDGTISYYDKRHLFRLGNEGEYVEAGQSRAIFTLGEFRFLPQVCYDLRFPVFQRNRNDYDVMVNVANWPAARRHIWDTLLMARAMENQCYVLACNRIGTDGKGVAHNGGTAAYDFKGEPLVQSPDDQACVEIVQLRKNTLDEFRAGFPAHLDADEFMLR</sequence>
<dbReference type="Proteomes" id="UP000307706">
    <property type="component" value="Unassembled WGS sequence"/>
</dbReference>
<dbReference type="PANTHER" id="PTHR47799">
    <property type="entry name" value="OMEGA-AMIDASE YAFV"/>
    <property type="match status" value="1"/>
</dbReference>
<protein>
    <recommendedName>
        <fullName evidence="5">Omega-amidase YafV</fullName>
        <ecNumber evidence="3">3.5.1.3</ecNumber>
    </recommendedName>
</protein>
<evidence type="ECO:0000259" key="6">
    <source>
        <dbReference type="PROSITE" id="PS50263"/>
    </source>
</evidence>
<keyword evidence="2 8" id="KW-0378">Hydrolase</keyword>
<dbReference type="AlphaFoldDB" id="A0A5S3XUT6"/>
<evidence type="ECO:0000256" key="1">
    <source>
        <dbReference type="ARBA" id="ARBA00010613"/>
    </source>
</evidence>
<evidence type="ECO:0000256" key="2">
    <source>
        <dbReference type="ARBA" id="ARBA00022801"/>
    </source>
</evidence>
<dbReference type="EMBL" id="PNCK01000069">
    <property type="protein sequence ID" value="TMP40718.1"/>
    <property type="molecule type" value="Genomic_DNA"/>
</dbReference>
<evidence type="ECO:0000313" key="10">
    <source>
        <dbReference type="Proteomes" id="UP000307706"/>
    </source>
</evidence>
<comment type="similarity">
    <text evidence="1">Belongs to the carbon-nitrogen hydrolase superfamily. NIT1/NIT2 family.</text>
</comment>
<gene>
    <name evidence="8" type="ORF">CWB96_00770</name>
    <name evidence="7" type="ORF">CWB97_17320</name>
</gene>
<reference evidence="9 10" key="1">
    <citation type="submission" date="2017-12" db="EMBL/GenBank/DDBJ databases">
        <authorList>
            <person name="Paulsen S."/>
            <person name="Gram L.K."/>
        </authorList>
    </citation>
    <scope>NUCLEOTIDE SEQUENCE [LARGE SCALE GENOMIC DNA]</scope>
    <source>
        <strain evidence="8 10">S2231</strain>
        <strain evidence="7 9">S2233</strain>
    </source>
</reference>
<dbReference type="PROSITE" id="PS01227">
    <property type="entry name" value="UPF0012"/>
    <property type="match status" value="1"/>
</dbReference>
<organism evidence="8 10">
    <name type="scientific">Pseudoalteromonas citrea</name>
    <dbReference type="NCBI Taxonomy" id="43655"/>
    <lineage>
        <taxon>Bacteria</taxon>
        <taxon>Pseudomonadati</taxon>
        <taxon>Pseudomonadota</taxon>
        <taxon>Gammaproteobacteria</taxon>
        <taxon>Alteromonadales</taxon>
        <taxon>Pseudoalteromonadaceae</taxon>
        <taxon>Pseudoalteromonas</taxon>
    </lineage>
</organism>
<feature type="domain" description="CN hydrolase" evidence="6">
    <location>
        <begin position="12"/>
        <end position="250"/>
    </location>
</feature>
<comment type="catalytic activity">
    <reaction evidence="4">
        <text>a monoamide of a dicarboxylate + H2O = a dicarboxylate + NH4(+)</text>
        <dbReference type="Rhea" id="RHEA:11716"/>
        <dbReference type="ChEBI" id="CHEBI:15377"/>
        <dbReference type="ChEBI" id="CHEBI:28938"/>
        <dbReference type="ChEBI" id="CHEBI:28965"/>
        <dbReference type="ChEBI" id="CHEBI:77450"/>
        <dbReference type="EC" id="3.5.1.3"/>
    </reaction>
</comment>
<dbReference type="PROSITE" id="PS50263">
    <property type="entry name" value="CN_HYDROLASE"/>
    <property type="match status" value="1"/>
</dbReference>
<keyword evidence="9" id="KW-1185">Reference proteome</keyword>
<dbReference type="PANTHER" id="PTHR47799:SF1">
    <property type="entry name" value="OMEGA-AMIDASE YAFV"/>
    <property type="match status" value="1"/>
</dbReference>
<dbReference type="InterPro" id="IPR052737">
    <property type="entry name" value="Omega-amidase_YafV"/>
</dbReference>
<evidence type="ECO:0000256" key="3">
    <source>
        <dbReference type="ARBA" id="ARBA00039118"/>
    </source>
</evidence>
<dbReference type="GO" id="GO:0050152">
    <property type="term" value="F:omega-amidase activity"/>
    <property type="evidence" value="ECO:0007669"/>
    <property type="project" value="UniProtKB-EC"/>
</dbReference>
<reference evidence="8" key="3">
    <citation type="submission" date="2019-09" db="EMBL/GenBank/DDBJ databases">
        <title>Co-occurence of chitin degradation, pigmentation and bioactivity in marine Pseudoalteromonas.</title>
        <authorList>
            <person name="Sonnenschein E.C."/>
            <person name="Bech P.K."/>
        </authorList>
    </citation>
    <scope>NUCLEOTIDE SEQUENCE</scope>
    <source>
        <strain evidence="8">S2231</strain>
    </source>
</reference>
<dbReference type="GO" id="GO:0106008">
    <property type="term" value="F:2-oxoglutaramate amidase activity"/>
    <property type="evidence" value="ECO:0007669"/>
    <property type="project" value="TreeGrafter"/>
</dbReference>
<dbReference type="InterPro" id="IPR001110">
    <property type="entry name" value="UPF0012_CS"/>
</dbReference>
<evidence type="ECO:0000313" key="7">
    <source>
        <dbReference type="EMBL" id="TMP40718.1"/>
    </source>
</evidence>
<dbReference type="InterPro" id="IPR036526">
    <property type="entry name" value="C-N_Hydrolase_sf"/>
</dbReference>
<accession>A0A5S3XUT6</accession>
<dbReference type="FunFam" id="3.60.110.10:FF:000004">
    <property type="entry name" value="Carbon-nitrogen hydrolase"/>
    <property type="match status" value="1"/>
</dbReference>
<dbReference type="Gene3D" id="3.60.110.10">
    <property type="entry name" value="Carbon-nitrogen hydrolase"/>
    <property type="match status" value="1"/>
</dbReference>
<dbReference type="Proteomes" id="UP000305730">
    <property type="component" value="Unassembled WGS sequence"/>
</dbReference>
<proteinExistence type="inferred from homology"/>
<dbReference type="EC" id="3.5.1.3" evidence="3"/>
<dbReference type="RefSeq" id="WP_138597966.1">
    <property type="nucleotide sequence ID" value="NZ_PNCK01000069.1"/>
</dbReference>
<reference evidence="9 10" key="2">
    <citation type="submission" date="2019-06" db="EMBL/GenBank/DDBJ databases">
        <title>Co-occurence of chitin degradation, pigmentation and bioactivity in marine Pseudoalteromonas.</title>
        <authorList>
            <person name="Sonnenschein E.C."/>
            <person name="Bech P.K."/>
        </authorList>
    </citation>
    <scope>NUCLEOTIDE SEQUENCE [LARGE SCALE GENOMIC DNA]</scope>
    <source>
        <strain evidence="10">S2231</strain>
        <strain evidence="7 9">S2233</strain>
    </source>
</reference>